<dbReference type="Pfam" id="PF15575">
    <property type="entry name" value="Imm49"/>
    <property type="match status" value="1"/>
</dbReference>
<evidence type="ECO:0000313" key="1">
    <source>
        <dbReference type="EMBL" id="SFY44707.1"/>
    </source>
</evidence>
<dbReference type="Proteomes" id="UP000181909">
    <property type="component" value="Unassembled WGS sequence"/>
</dbReference>
<dbReference type="RefSeq" id="WP_072489579.1">
    <property type="nucleotide sequence ID" value="NZ_CP109381.1"/>
</dbReference>
<organism evidence="1 2">
    <name type="scientific">Streptomyces atratus</name>
    <dbReference type="NCBI Taxonomy" id="1893"/>
    <lineage>
        <taxon>Bacteria</taxon>
        <taxon>Bacillati</taxon>
        <taxon>Actinomycetota</taxon>
        <taxon>Actinomycetes</taxon>
        <taxon>Kitasatosporales</taxon>
        <taxon>Streptomycetaceae</taxon>
        <taxon>Streptomyces</taxon>
    </lineage>
</organism>
<dbReference type="EMBL" id="FPJO01000051">
    <property type="protein sequence ID" value="SFY44707.1"/>
    <property type="molecule type" value="Genomic_DNA"/>
</dbReference>
<gene>
    <name evidence="1" type="ORF">SAMN02787144_105119</name>
</gene>
<proteinExistence type="predicted"/>
<accession>A0A1K2FAF9</accession>
<protein>
    <submittedName>
        <fullName evidence="1">Immunity protein 49</fullName>
    </submittedName>
</protein>
<dbReference type="AlphaFoldDB" id="A0A1K2FAF9"/>
<reference evidence="1 2" key="1">
    <citation type="submission" date="2016-11" db="EMBL/GenBank/DDBJ databases">
        <authorList>
            <person name="Jaros S."/>
            <person name="Januszkiewicz K."/>
            <person name="Wedrychowicz H."/>
        </authorList>
    </citation>
    <scope>NUCLEOTIDE SEQUENCE [LARGE SCALE GENOMIC DNA]</scope>
    <source>
        <strain evidence="1 2">OK807</strain>
    </source>
</reference>
<evidence type="ECO:0000313" key="2">
    <source>
        <dbReference type="Proteomes" id="UP000181909"/>
    </source>
</evidence>
<sequence>MTVIVERHAIPTVDQQVTERLAEEFETSIQNLNASPAIVGMALSEALLQVQANQAFNPRGNRFATWDSTVSAMQVGTAAFAAASVTEGLVETRVAHEMRTIKATGPQFYANAGNWLTTLWFVAVCRDQPRMDAMCQIPLDLLQSSGAEGDEYVYHWVDALQTYWREQPGLPEKLTAAIEQSHPDIATITPRDLLQCVLYPPINLFYQFLRKDHAGFNQALVEALELHKAYWSAPERSGDIAGFLALGPLAVACLAYDAGFPIEVESEYLPVRLLDRSWVGEFDT</sequence>
<dbReference type="InterPro" id="IPR029074">
    <property type="entry name" value="Imm49"/>
</dbReference>
<name>A0A1K2FAF9_STRAR</name>